<feature type="domain" description="Formyl transferase N-terminal" evidence="9">
    <location>
        <begin position="4"/>
        <end position="181"/>
    </location>
</feature>
<dbReference type="SUPFAM" id="SSF50486">
    <property type="entry name" value="FMT C-terminal domain-like"/>
    <property type="match status" value="1"/>
</dbReference>
<dbReference type="InterPro" id="IPR036477">
    <property type="entry name" value="Formyl_transf_N_sf"/>
</dbReference>
<dbReference type="Pfam" id="PF00551">
    <property type="entry name" value="Formyl_trans_N"/>
    <property type="match status" value="1"/>
</dbReference>
<dbReference type="Gene3D" id="3.10.25.10">
    <property type="entry name" value="Formyl transferase, C-terminal domain"/>
    <property type="match status" value="1"/>
</dbReference>
<dbReference type="RefSeq" id="WP_057768389.1">
    <property type="nucleotide sequence ID" value="NZ_JQAT01000001.1"/>
</dbReference>
<comment type="function">
    <text evidence="1 8">Attaches a formyl group to the free amino group of methionyl-tRNA(fMet). The formyl group appears to play a dual role in the initiator identity of N-formylmethionyl-tRNA by promoting its recognition by IF2 and preventing the misappropriation of this tRNA by the elongation apparatus.</text>
</comment>
<evidence type="ECO:0000313" key="13">
    <source>
        <dbReference type="Proteomes" id="UP000051645"/>
    </source>
</evidence>
<feature type="binding site" evidence="8">
    <location>
        <begin position="111"/>
        <end position="114"/>
    </location>
    <ligand>
        <name>(6S)-5,6,7,8-tetrahydrofolate</name>
        <dbReference type="ChEBI" id="CHEBI:57453"/>
    </ligand>
</feature>
<dbReference type="InterPro" id="IPR044135">
    <property type="entry name" value="Met-tRNA-FMT_C"/>
</dbReference>
<evidence type="ECO:0000256" key="1">
    <source>
        <dbReference type="ARBA" id="ARBA00002606"/>
    </source>
</evidence>
<dbReference type="CDD" id="cd08646">
    <property type="entry name" value="FMT_core_Met-tRNA-FMT_N"/>
    <property type="match status" value="1"/>
</dbReference>
<dbReference type="NCBIfam" id="TIGR00460">
    <property type="entry name" value="fmt"/>
    <property type="match status" value="1"/>
</dbReference>
<dbReference type="PATRIC" id="fig|81857.3.peg.542"/>
<dbReference type="STRING" id="81857.IV38_GL000537"/>
<gene>
    <name evidence="8" type="primary">fmt</name>
    <name evidence="11" type="ORF">IV38_GL000537</name>
    <name evidence="12" type="ORF">IV40_GL000131</name>
</gene>
<dbReference type="PANTHER" id="PTHR11138">
    <property type="entry name" value="METHIONYL-TRNA FORMYLTRANSFERASE"/>
    <property type="match status" value="1"/>
</dbReference>
<dbReference type="GO" id="GO:0005829">
    <property type="term" value="C:cytosol"/>
    <property type="evidence" value="ECO:0007669"/>
    <property type="project" value="TreeGrafter"/>
</dbReference>
<evidence type="ECO:0000259" key="9">
    <source>
        <dbReference type="Pfam" id="PF00551"/>
    </source>
</evidence>
<dbReference type="InterPro" id="IPR037022">
    <property type="entry name" value="Formyl_trans_C_sf"/>
</dbReference>
<dbReference type="InterPro" id="IPR041711">
    <property type="entry name" value="Met-tRNA-FMT_N"/>
</dbReference>
<evidence type="ECO:0000313" key="14">
    <source>
        <dbReference type="Proteomes" id="UP000051751"/>
    </source>
</evidence>
<dbReference type="PROSITE" id="PS00373">
    <property type="entry name" value="GART"/>
    <property type="match status" value="1"/>
</dbReference>
<dbReference type="Pfam" id="PF02911">
    <property type="entry name" value="Formyl_trans_C"/>
    <property type="match status" value="1"/>
</dbReference>
<reference evidence="13 14" key="1">
    <citation type="journal article" date="2015" name="Genome Announc.">
        <title>Expanding the biotechnology potential of lactobacilli through comparative genomics of 213 strains and associated genera.</title>
        <authorList>
            <person name="Sun Z."/>
            <person name="Harris H.M."/>
            <person name="McCann A."/>
            <person name="Guo C."/>
            <person name="Argimon S."/>
            <person name="Zhang W."/>
            <person name="Yang X."/>
            <person name="Jeffery I.B."/>
            <person name="Cooney J.C."/>
            <person name="Kagawa T.F."/>
            <person name="Liu W."/>
            <person name="Song Y."/>
            <person name="Salvetti E."/>
            <person name="Wrobel A."/>
            <person name="Rasinkangas P."/>
            <person name="Parkhill J."/>
            <person name="Rea M.C."/>
            <person name="O'Sullivan O."/>
            <person name="Ritari J."/>
            <person name="Douillard F.P."/>
            <person name="Paul Ross R."/>
            <person name="Yang R."/>
            <person name="Briner A.E."/>
            <person name="Felis G.E."/>
            <person name="de Vos W.M."/>
            <person name="Barrangou R."/>
            <person name="Klaenhammer T.R."/>
            <person name="Caufield P.W."/>
            <person name="Cui Y."/>
            <person name="Zhang H."/>
            <person name="O'Toole P.W."/>
        </authorList>
    </citation>
    <scope>NUCLEOTIDE SEQUENCE [LARGE SCALE GENOMIC DNA]</scope>
    <source>
        <strain evidence="11 14">ATCC BAA-66</strain>
        <strain evidence="12 13">DSM 13344</strain>
    </source>
</reference>
<evidence type="ECO:0000256" key="2">
    <source>
        <dbReference type="ARBA" id="ARBA00010699"/>
    </source>
</evidence>
<dbReference type="InterPro" id="IPR005794">
    <property type="entry name" value="Fmt"/>
</dbReference>
<keyword evidence="13" id="KW-1185">Reference proteome</keyword>
<dbReference type="AlphaFoldDB" id="A0A0R2GAQ6"/>
<accession>A0A0R2GAQ6</accession>
<protein>
    <recommendedName>
        <fullName evidence="4 8">Methionyl-tRNA formyltransferase</fullName>
        <ecNumber evidence="3 8">2.1.2.9</ecNumber>
    </recommendedName>
</protein>
<evidence type="ECO:0000313" key="11">
    <source>
        <dbReference type="EMBL" id="KRN29650.1"/>
    </source>
</evidence>
<sequence length="321" mass="34757">MTSIIFMGTPQFSVPILTALNESPDYQVEAVVTQPDRKVGRKQKLSQSPVKQYADEQGLKVFQPQKLSGSPEMQEMIAMAPDLFITAAFGQFLPTKLLQAARIAAINVHGSLLPKYRGGAPVQYSIWKGDAETGDTIMYMVKKMDAGNMIAQVKVPITTEDDNESLFKKLSLAGRDLLMETLPAIVAGTAPSVAQDEAQVTFAYNIKPEEEEINIDQTATQIDQQVRAFRPDPVAYAILDGKRTKLWQVAPVAATTTALAPGTVVAVTKKKLWVAAGAGTVLAIQELQPAGKAKMPIAAYLNGQGQHIQEGDHLIDAPQQD</sequence>
<dbReference type="Proteomes" id="UP000051751">
    <property type="component" value="Unassembled WGS sequence"/>
</dbReference>
<dbReference type="HAMAP" id="MF_00182">
    <property type="entry name" value="Formyl_trans"/>
    <property type="match status" value="1"/>
</dbReference>
<dbReference type="InterPro" id="IPR002376">
    <property type="entry name" value="Formyl_transf_N"/>
</dbReference>
<evidence type="ECO:0000256" key="8">
    <source>
        <dbReference type="HAMAP-Rule" id="MF_00182"/>
    </source>
</evidence>
<evidence type="ECO:0000256" key="7">
    <source>
        <dbReference type="ARBA" id="ARBA00048558"/>
    </source>
</evidence>
<evidence type="ECO:0000256" key="3">
    <source>
        <dbReference type="ARBA" id="ARBA00012261"/>
    </source>
</evidence>
<comment type="catalytic activity">
    <reaction evidence="7 8">
        <text>L-methionyl-tRNA(fMet) + (6R)-10-formyltetrahydrofolate = N-formyl-L-methionyl-tRNA(fMet) + (6S)-5,6,7,8-tetrahydrofolate + H(+)</text>
        <dbReference type="Rhea" id="RHEA:24380"/>
        <dbReference type="Rhea" id="RHEA-COMP:9952"/>
        <dbReference type="Rhea" id="RHEA-COMP:9953"/>
        <dbReference type="ChEBI" id="CHEBI:15378"/>
        <dbReference type="ChEBI" id="CHEBI:57453"/>
        <dbReference type="ChEBI" id="CHEBI:78530"/>
        <dbReference type="ChEBI" id="CHEBI:78844"/>
        <dbReference type="ChEBI" id="CHEBI:195366"/>
        <dbReference type="EC" id="2.1.2.9"/>
    </reaction>
</comment>
<dbReference type="OrthoDB" id="9802815at2"/>
<dbReference type="InterPro" id="IPR001555">
    <property type="entry name" value="GART_AS"/>
</dbReference>
<dbReference type="PANTHER" id="PTHR11138:SF5">
    <property type="entry name" value="METHIONYL-TRNA FORMYLTRANSFERASE, MITOCHONDRIAL"/>
    <property type="match status" value="1"/>
</dbReference>
<evidence type="ECO:0000259" key="10">
    <source>
        <dbReference type="Pfam" id="PF02911"/>
    </source>
</evidence>
<name>A0A0R2GAQ6_9LACO</name>
<dbReference type="EC" id="2.1.2.9" evidence="3 8"/>
<dbReference type="CDD" id="cd08704">
    <property type="entry name" value="Met_tRNA_FMT_C"/>
    <property type="match status" value="1"/>
</dbReference>
<dbReference type="EMBL" id="JQAT01000001">
    <property type="protein sequence ID" value="KRN29650.1"/>
    <property type="molecule type" value="Genomic_DNA"/>
</dbReference>
<comment type="caution">
    <text evidence="12">The sequence shown here is derived from an EMBL/GenBank/DDBJ whole genome shotgun (WGS) entry which is preliminary data.</text>
</comment>
<dbReference type="EMBL" id="JQAZ01000001">
    <property type="protein sequence ID" value="KRN33821.1"/>
    <property type="molecule type" value="Genomic_DNA"/>
</dbReference>
<dbReference type="Proteomes" id="UP000051645">
    <property type="component" value="Unassembled WGS sequence"/>
</dbReference>
<dbReference type="Gene3D" id="3.40.50.170">
    <property type="entry name" value="Formyl transferase, N-terminal domain"/>
    <property type="match status" value="1"/>
</dbReference>
<comment type="similarity">
    <text evidence="2 8">Belongs to the Fmt family.</text>
</comment>
<dbReference type="GO" id="GO:0004479">
    <property type="term" value="F:methionyl-tRNA formyltransferase activity"/>
    <property type="evidence" value="ECO:0007669"/>
    <property type="project" value="UniProtKB-UniRule"/>
</dbReference>
<dbReference type="InterPro" id="IPR005793">
    <property type="entry name" value="Formyl_trans_C"/>
</dbReference>
<evidence type="ECO:0000256" key="6">
    <source>
        <dbReference type="ARBA" id="ARBA00022917"/>
    </source>
</evidence>
<dbReference type="SUPFAM" id="SSF53328">
    <property type="entry name" value="Formyltransferase"/>
    <property type="match status" value="1"/>
</dbReference>
<keyword evidence="5 8" id="KW-0808">Transferase</keyword>
<proteinExistence type="inferred from homology"/>
<organism evidence="12 13">
    <name type="scientific">Lactobacillus selangorensis</name>
    <dbReference type="NCBI Taxonomy" id="81857"/>
    <lineage>
        <taxon>Bacteria</taxon>
        <taxon>Bacillati</taxon>
        <taxon>Bacillota</taxon>
        <taxon>Bacilli</taxon>
        <taxon>Lactobacillales</taxon>
        <taxon>Lactobacillaceae</taxon>
        <taxon>Lactobacillus</taxon>
    </lineage>
</organism>
<keyword evidence="6 8" id="KW-0648">Protein biosynthesis</keyword>
<dbReference type="InterPro" id="IPR011034">
    <property type="entry name" value="Formyl_transferase-like_C_sf"/>
</dbReference>
<feature type="domain" description="Formyl transferase C-terminal" evidence="10">
    <location>
        <begin position="205"/>
        <end position="304"/>
    </location>
</feature>
<evidence type="ECO:0000313" key="12">
    <source>
        <dbReference type="EMBL" id="KRN33821.1"/>
    </source>
</evidence>
<evidence type="ECO:0000256" key="5">
    <source>
        <dbReference type="ARBA" id="ARBA00022679"/>
    </source>
</evidence>
<evidence type="ECO:0000256" key="4">
    <source>
        <dbReference type="ARBA" id="ARBA00016014"/>
    </source>
</evidence>